<dbReference type="Pfam" id="PF25944">
    <property type="entry name" value="Beta-barrel_RND"/>
    <property type="match status" value="1"/>
</dbReference>
<dbReference type="EMBL" id="CP047650">
    <property type="protein sequence ID" value="QHJ01707.1"/>
    <property type="molecule type" value="Genomic_DNA"/>
</dbReference>
<evidence type="ECO:0000259" key="5">
    <source>
        <dbReference type="Pfam" id="PF25944"/>
    </source>
</evidence>
<reference evidence="7 8" key="1">
    <citation type="submission" date="2020-01" db="EMBL/GenBank/DDBJ databases">
        <title>Genome sequencing of strain KACC 21265.</title>
        <authorList>
            <person name="Heo J."/>
            <person name="Kim S.-J."/>
            <person name="Kim J.-S."/>
            <person name="Hong S.-B."/>
            <person name="Kwon S.-W."/>
        </authorList>
    </citation>
    <scope>NUCLEOTIDE SEQUENCE [LARGE SCALE GENOMIC DNA]</scope>
    <source>
        <strain evidence="7 8">KACC 21265</strain>
    </source>
</reference>
<dbReference type="InterPro" id="IPR058626">
    <property type="entry name" value="MdtA-like_b-barrel"/>
</dbReference>
<dbReference type="Gene3D" id="2.40.420.20">
    <property type="match status" value="1"/>
</dbReference>
<dbReference type="Gene3D" id="2.40.50.100">
    <property type="match status" value="1"/>
</dbReference>
<sequence>MLLHRRQCCLLRHCRLRQTRPAAGPGPVEVGVTTLKAQPVALTTELSGRTSASLTSDVRPQVNGIVKARRFEEGALVRAGQVLYQIDPASYQAAADQAQASLVNAQAAVSAARLKDERYADLLKIEGVAKQDADDAHAAYQQALAAVAIQKAAAAAARINLDYTQVRAPISGRIGKSSVTPGALVTASQTTALATIRALDPIYVDLTQSSAALLRLRRLLSADGIQAGSAEVQLKLEDGSAYARKGRLKFTEVAVDEATGSVTLRAEFPNPDGTLLPGMYVRAVLAEAVDPQAILAPQAGISRDPKGQATALVVGGDNKVRSASVTTQRSIGDQWLVSDGLVAGDRLIVQGSQKAKAGDTVKPVEVTDSAAAAKAAAAAER</sequence>
<dbReference type="SUPFAM" id="SSF111369">
    <property type="entry name" value="HlyD-like secretion proteins"/>
    <property type="match status" value="1"/>
</dbReference>
<name>A0A857JCK4_9BURK</name>
<feature type="domain" description="Multidrug resistance protein MdtA-like C-terminal permuted SH3" evidence="6">
    <location>
        <begin position="292"/>
        <end position="354"/>
    </location>
</feature>
<dbReference type="KEGG" id="xyk:GT347_25270"/>
<feature type="domain" description="Multidrug resistance protein MdtA-like alpha-helical hairpin" evidence="3">
    <location>
        <begin position="96"/>
        <end position="164"/>
    </location>
</feature>
<dbReference type="Gene3D" id="1.10.287.470">
    <property type="entry name" value="Helix hairpin bin"/>
    <property type="match status" value="1"/>
</dbReference>
<evidence type="ECO:0000313" key="8">
    <source>
        <dbReference type="Proteomes" id="UP000464787"/>
    </source>
</evidence>
<dbReference type="InterPro" id="IPR058627">
    <property type="entry name" value="MdtA-like_C"/>
</dbReference>
<dbReference type="InterPro" id="IPR058625">
    <property type="entry name" value="MdtA-like_BSH"/>
</dbReference>
<comment type="similarity">
    <text evidence="2">Belongs to the membrane fusion protein (MFP) (TC 8.A.1) family.</text>
</comment>
<dbReference type="Gene3D" id="2.40.30.170">
    <property type="match status" value="1"/>
</dbReference>
<feature type="domain" description="Multidrug resistance protein MdtA-like beta-barrel" evidence="5">
    <location>
        <begin position="201"/>
        <end position="287"/>
    </location>
</feature>
<evidence type="ECO:0000259" key="3">
    <source>
        <dbReference type="Pfam" id="PF25876"/>
    </source>
</evidence>
<keyword evidence="8" id="KW-1185">Reference proteome</keyword>
<dbReference type="Proteomes" id="UP000464787">
    <property type="component" value="Chromosome"/>
</dbReference>
<feature type="domain" description="Multidrug resistance protein MdtA-like barrel-sandwich hybrid" evidence="4">
    <location>
        <begin position="56"/>
        <end position="196"/>
    </location>
</feature>
<accession>A0A857JCK4</accession>
<evidence type="ECO:0000313" key="7">
    <source>
        <dbReference type="EMBL" id="QHJ01707.1"/>
    </source>
</evidence>
<dbReference type="PANTHER" id="PTHR30158:SF3">
    <property type="entry name" value="MULTIDRUG EFFLUX PUMP SUBUNIT ACRA-RELATED"/>
    <property type="match status" value="1"/>
</dbReference>
<evidence type="ECO:0000256" key="1">
    <source>
        <dbReference type="ARBA" id="ARBA00004196"/>
    </source>
</evidence>
<dbReference type="GO" id="GO:0046677">
    <property type="term" value="P:response to antibiotic"/>
    <property type="evidence" value="ECO:0007669"/>
    <property type="project" value="TreeGrafter"/>
</dbReference>
<protein>
    <submittedName>
        <fullName evidence="7">Efflux RND transporter periplasmic adaptor subunit</fullName>
    </submittedName>
</protein>
<dbReference type="GO" id="GO:0022857">
    <property type="term" value="F:transmembrane transporter activity"/>
    <property type="evidence" value="ECO:0007669"/>
    <property type="project" value="InterPro"/>
</dbReference>
<dbReference type="Pfam" id="PF25917">
    <property type="entry name" value="BSH_RND"/>
    <property type="match status" value="1"/>
</dbReference>
<dbReference type="InterPro" id="IPR006143">
    <property type="entry name" value="RND_pump_MFP"/>
</dbReference>
<evidence type="ECO:0000259" key="6">
    <source>
        <dbReference type="Pfam" id="PF25967"/>
    </source>
</evidence>
<dbReference type="InterPro" id="IPR058624">
    <property type="entry name" value="MdtA-like_HH"/>
</dbReference>
<proteinExistence type="inferred from homology"/>
<dbReference type="PANTHER" id="PTHR30158">
    <property type="entry name" value="ACRA/E-RELATED COMPONENT OF DRUG EFFLUX TRANSPORTER"/>
    <property type="match status" value="1"/>
</dbReference>
<dbReference type="GO" id="GO:0015721">
    <property type="term" value="P:bile acid and bile salt transport"/>
    <property type="evidence" value="ECO:0007669"/>
    <property type="project" value="TreeGrafter"/>
</dbReference>
<gene>
    <name evidence="7" type="ORF">GT347_25270</name>
</gene>
<evidence type="ECO:0000256" key="2">
    <source>
        <dbReference type="ARBA" id="ARBA00009477"/>
    </source>
</evidence>
<dbReference type="GO" id="GO:0005886">
    <property type="term" value="C:plasma membrane"/>
    <property type="evidence" value="ECO:0007669"/>
    <property type="project" value="UniProtKB-SubCell"/>
</dbReference>
<dbReference type="NCBIfam" id="TIGR01730">
    <property type="entry name" value="RND_mfp"/>
    <property type="match status" value="1"/>
</dbReference>
<dbReference type="Pfam" id="PF25876">
    <property type="entry name" value="HH_MFP_RND"/>
    <property type="match status" value="1"/>
</dbReference>
<dbReference type="Pfam" id="PF25967">
    <property type="entry name" value="RND-MFP_C"/>
    <property type="match status" value="1"/>
</dbReference>
<organism evidence="7 8">
    <name type="scientific">Xylophilus rhododendri</name>
    <dbReference type="NCBI Taxonomy" id="2697032"/>
    <lineage>
        <taxon>Bacteria</taxon>
        <taxon>Pseudomonadati</taxon>
        <taxon>Pseudomonadota</taxon>
        <taxon>Betaproteobacteria</taxon>
        <taxon>Burkholderiales</taxon>
        <taxon>Xylophilus</taxon>
    </lineage>
</organism>
<dbReference type="FunFam" id="2.40.420.20:FF:000001">
    <property type="entry name" value="Efflux RND transporter periplasmic adaptor subunit"/>
    <property type="match status" value="1"/>
</dbReference>
<evidence type="ECO:0000259" key="4">
    <source>
        <dbReference type="Pfam" id="PF25917"/>
    </source>
</evidence>
<comment type="subcellular location">
    <subcellularLocation>
        <location evidence="1">Cell envelope</location>
    </subcellularLocation>
</comment>
<dbReference type="AlphaFoldDB" id="A0A857JCK4"/>